<keyword evidence="1" id="KW-0472">Membrane</keyword>
<protein>
    <submittedName>
        <fullName evidence="3">Pilus assembly protein</fullName>
    </submittedName>
</protein>
<dbReference type="AlphaFoldDB" id="A0A4Q2U1Y1"/>
<reference evidence="3 4" key="2">
    <citation type="submission" date="2019-02" db="EMBL/GenBank/DDBJ databases">
        <title>'Lichenibacterium ramalinii' gen. nov. sp. nov., 'Lichenibacterium minor' gen. nov. sp. nov.</title>
        <authorList>
            <person name="Pankratov T."/>
        </authorList>
    </citation>
    <scope>NUCLEOTIDE SEQUENCE [LARGE SCALE GENOMIC DNA]</scope>
    <source>
        <strain evidence="3 4">RmlP026</strain>
    </source>
</reference>
<sequence>MTRAHDTCTGTRRFLRDRHGVVAIEFAMLVPVTILLLFGGFEVTRMVRASLRLNDVAQTVADLVAQQTTVTAASMANFCTGGGLVMTPFSATNLDATVASVTYSSASSSRVLDWQDTTCGSGSAITSPTTLAASYTPNAKDSVVIVQAVYPYVPVVTTLFTTSFTMTRTAYARPRSGTTVTHY</sequence>
<evidence type="ECO:0000259" key="2">
    <source>
        <dbReference type="Pfam" id="PF07811"/>
    </source>
</evidence>
<comment type="caution">
    <text evidence="3">The sequence shown here is derived from an EMBL/GenBank/DDBJ whole genome shotgun (WGS) entry which is preliminary data.</text>
</comment>
<organism evidence="3 4">
    <name type="scientific">Lichenibacterium minor</name>
    <dbReference type="NCBI Taxonomy" id="2316528"/>
    <lineage>
        <taxon>Bacteria</taxon>
        <taxon>Pseudomonadati</taxon>
        <taxon>Pseudomonadota</taxon>
        <taxon>Alphaproteobacteria</taxon>
        <taxon>Hyphomicrobiales</taxon>
        <taxon>Lichenihabitantaceae</taxon>
        <taxon>Lichenibacterium</taxon>
    </lineage>
</organism>
<keyword evidence="1" id="KW-0812">Transmembrane</keyword>
<reference evidence="3 4" key="1">
    <citation type="submission" date="2018-12" db="EMBL/GenBank/DDBJ databases">
        <authorList>
            <person name="Grouzdev D.S."/>
            <person name="Krutkina M.S."/>
        </authorList>
    </citation>
    <scope>NUCLEOTIDE SEQUENCE [LARGE SCALE GENOMIC DNA]</scope>
    <source>
        <strain evidence="3 4">RmlP026</strain>
    </source>
</reference>
<feature type="transmembrane region" description="Helical" evidence="1">
    <location>
        <begin position="21"/>
        <end position="41"/>
    </location>
</feature>
<feature type="domain" description="TadE-like" evidence="2">
    <location>
        <begin position="20"/>
        <end position="61"/>
    </location>
</feature>
<evidence type="ECO:0000313" key="3">
    <source>
        <dbReference type="EMBL" id="RYC28837.1"/>
    </source>
</evidence>
<evidence type="ECO:0000256" key="1">
    <source>
        <dbReference type="SAM" id="Phobius"/>
    </source>
</evidence>
<proteinExistence type="predicted"/>
<dbReference type="InterPro" id="IPR012495">
    <property type="entry name" value="TadE-like_dom"/>
</dbReference>
<dbReference type="Proteomes" id="UP000290759">
    <property type="component" value="Unassembled WGS sequence"/>
</dbReference>
<name>A0A4Q2U1Y1_9HYPH</name>
<accession>A0A4Q2U1Y1</accession>
<gene>
    <name evidence="3" type="ORF">D3273_27205</name>
</gene>
<dbReference type="Pfam" id="PF07811">
    <property type="entry name" value="TadE"/>
    <property type="match status" value="1"/>
</dbReference>
<dbReference type="OrthoDB" id="7355117at2"/>
<evidence type="ECO:0000313" key="4">
    <source>
        <dbReference type="Proteomes" id="UP000290759"/>
    </source>
</evidence>
<keyword evidence="4" id="KW-1185">Reference proteome</keyword>
<dbReference type="EMBL" id="QYBB01000104">
    <property type="protein sequence ID" value="RYC28837.1"/>
    <property type="molecule type" value="Genomic_DNA"/>
</dbReference>
<keyword evidence="1" id="KW-1133">Transmembrane helix</keyword>